<reference evidence="1 2" key="1">
    <citation type="submission" date="2020-11" db="EMBL/GenBank/DDBJ databases">
        <title>Draft genome sequencing of a Lachnospiraceae strain isolated from anoxic soil subjected to BSD treatment.</title>
        <authorList>
            <person name="Uek A."/>
            <person name="Tonouchi A."/>
        </authorList>
    </citation>
    <scope>NUCLEOTIDE SEQUENCE [LARGE SCALE GENOMIC DNA]</scope>
    <source>
        <strain evidence="1 2">TB5</strain>
    </source>
</reference>
<dbReference type="EMBL" id="AP024169">
    <property type="protein sequence ID" value="BCN30355.1"/>
    <property type="molecule type" value="Genomic_DNA"/>
</dbReference>
<dbReference type="PANTHER" id="PTHR42935:SF1">
    <property type="entry name" value="SLR0930 PROTEIN"/>
    <property type="match status" value="1"/>
</dbReference>
<dbReference type="InterPro" id="IPR027417">
    <property type="entry name" value="P-loop_NTPase"/>
</dbReference>
<organism evidence="1 2">
    <name type="scientific">Anaeromicropila herbilytica</name>
    <dbReference type="NCBI Taxonomy" id="2785025"/>
    <lineage>
        <taxon>Bacteria</taxon>
        <taxon>Bacillati</taxon>
        <taxon>Bacillota</taxon>
        <taxon>Clostridia</taxon>
        <taxon>Lachnospirales</taxon>
        <taxon>Lachnospiraceae</taxon>
        <taxon>Anaeromicropila</taxon>
    </lineage>
</organism>
<protein>
    <recommendedName>
        <fullName evidence="3">ATP-binding protein</fullName>
    </recommendedName>
</protein>
<dbReference type="RefSeq" id="WP_271715581.1">
    <property type="nucleotide sequence ID" value="NZ_AP024169.1"/>
</dbReference>
<dbReference type="InterPro" id="IPR008533">
    <property type="entry name" value="DUF815"/>
</dbReference>
<gene>
    <name evidence="1" type="ORF">bsdtb5_16500</name>
</gene>
<evidence type="ECO:0008006" key="3">
    <source>
        <dbReference type="Google" id="ProtNLM"/>
    </source>
</evidence>
<dbReference type="AlphaFoldDB" id="A0A7R7EJN0"/>
<proteinExistence type="predicted"/>
<dbReference type="PANTHER" id="PTHR42935">
    <property type="entry name" value="SLR0930 PROTEIN"/>
    <property type="match status" value="1"/>
</dbReference>
<evidence type="ECO:0000313" key="1">
    <source>
        <dbReference type="EMBL" id="BCN30355.1"/>
    </source>
</evidence>
<dbReference type="Pfam" id="PF05673">
    <property type="entry name" value="DUF815"/>
    <property type="match status" value="1"/>
</dbReference>
<dbReference type="KEGG" id="ahb:bsdtb5_16500"/>
<dbReference type="Proteomes" id="UP000595897">
    <property type="component" value="Chromosome"/>
</dbReference>
<name>A0A7R7EJN0_9FIRM</name>
<sequence length="446" mass="52142">MYQQTAKLVVYKNLGRDSILFQLAEIFKEVKKESRQNNNQDYKQGIDEIRKEEFVKRIYEQINRLLDVATKYGFDENLWQNYLAYLLAMNENPFSITCEKVGAKEGSVNSFAKSDFKIFKNLFHYDFSEIETLLAIDCFRIIQNYKAIEKNGKRYNKNVSDKVRDLSNRIAKAKDEEEIFQVVTNFYKEYGVGKFGLNKAFRLKKENNEPVLYPITNTEDIYLNDLVGYEIQKQKLVENTEAFVEGRKANNALLFGDSGTGKSTSVKAILNEYYSKGLRMIEIYKHQFEDLSSVIAQIKDRNYKFIIYMDDLSFEEFEIEYKYLKAVIEGGLETKPDNVLIYATSNRRHLIKETWNDRSDMDTELHRSDTMQEKLSLVARFGITINYSAPNQKDYYKIVLELAHKHKIPMSDEELCKEANKWELSHGGMSGRTAQQFINYLAGKIL</sequence>
<dbReference type="SUPFAM" id="SSF52540">
    <property type="entry name" value="P-loop containing nucleoside triphosphate hydrolases"/>
    <property type="match status" value="1"/>
</dbReference>
<accession>A0A7R7EJN0</accession>
<evidence type="ECO:0000313" key="2">
    <source>
        <dbReference type="Proteomes" id="UP000595897"/>
    </source>
</evidence>
<keyword evidence="2" id="KW-1185">Reference proteome</keyword>
<dbReference type="Gene3D" id="3.40.50.300">
    <property type="entry name" value="P-loop containing nucleotide triphosphate hydrolases"/>
    <property type="match status" value="1"/>
</dbReference>